<proteinExistence type="predicted"/>
<organism evidence="1">
    <name type="scientific">Physcomitrium patens</name>
    <name type="common">Spreading-leaved earth moss</name>
    <name type="synonym">Physcomitrella patens</name>
    <dbReference type="NCBI Taxonomy" id="3218"/>
    <lineage>
        <taxon>Eukaryota</taxon>
        <taxon>Viridiplantae</taxon>
        <taxon>Streptophyta</taxon>
        <taxon>Embryophyta</taxon>
        <taxon>Bryophyta</taxon>
        <taxon>Bryophytina</taxon>
        <taxon>Bryopsida</taxon>
        <taxon>Funariidae</taxon>
        <taxon>Funariales</taxon>
        <taxon>Funariaceae</taxon>
        <taxon>Physcomitrium</taxon>
    </lineage>
</organism>
<dbReference type="EMBL" id="ABEU02000008">
    <property type="protein sequence ID" value="PNR49312.1"/>
    <property type="molecule type" value="Genomic_DNA"/>
</dbReference>
<evidence type="ECO:0000313" key="2">
    <source>
        <dbReference type="EnsemblPlants" id="PAC:32964917.CDS.1"/>
    </source>
</evidence>
<dbReference type="Proteomes" id="UP000006727">
    <property type="component" value="Chromosome 8"/>
</dbReference>
<evidence type="ECO:0000313" key="3">
    <source>
        <dbReference type="Proteomes" id="UP000006727"/>
    </source>
</evidence>
<dbReference type="Gramene" id="Pp3c8_6009V3.2">
    <property type="protein sequence ID" value="PAC:32964918.CDS.1"/>
    <property type="gene ID" value="Pp3c8_6009"/>
</dbReference>
<dbReference type="Gramene" id="Pp3c8_6009V3.1">
    <property type="protein sequence ID" value="PAC:32964917.CDS.1"/>
    <property type="gene ID" value="Pp3c8_6009"/>
</dbReference>
<keyword evidence="3" id="KW-1185">Reference proteome</keyword>
<protein>
    <submittedName>
        <fullName evidence="1 2">Uncharacterized protein</fullName>
    </submittedName>
</protein>
<name>A0A2K1K6B7_PHYPA</name>
<dbReference type="EnsemblPlants" id="Pp3c8_6009V3.1">
    <property type="protein sequence ID" value="PAC:32964917.CDS.1"/>
    <property type="gene ID" value="Pp3c8_6009"/>
</dbReference>
<accession>A0A2K1K6B7</accession>
<reference evidence="1 3" key="2">
    <citation type="journal article" date="2018" name="Plant J.">
        <title>The Physcomitrella patens chromosome-scale assembly reveals moss genome structure and evolution.</title>
        <authorList>
            <person name="Lang D."/>
            <person name="Ullrich K.K."/>
            <person name="Murat F."/>
            <person name="Fuchs J."/>
            <person name="Jenkins J."/>
            <person name="Haas F.B."/>
            <person name="Piednoel M."/>
            <person name="Gundlach H."/>
            <person name="Van Bel M."/>
            <person name="Meyberg R."/>
            <person name="Vives C."/>
            <person name="Morata J."/>
            <person name="Symeonidi A."/>
            <person name="Hiss M."/>
            <person name="Muchero W."/>
            <person name="Kamisugi Y."/>
            <person name="Saleh O."/>
            <person name="Blanc G."/>
            <person name="Decker E.L."/>
            <person name="van Gessel N."/>
            <person name="Grimwood J."/>
            <person name="Hayes R.D."/>
            <person name="Graham S.W."/>
            <person name="Gunter L.E."/>
            <person name="McDaniel S.F."/>
            <person name="Hoernstein S.N.W."/>
            <person name="Larsson A."/>
            <person name="Li F.W."/>
            <person name="Perroud P.F."/>
            <person name="Phillips J."/>
            <person name="Ranjan P."/>
            <person name="Rokshar D.S."/>
            <person name="Rothfels C.J."/>
            <person name="Schneider L."/>
            <person name="Shu S."/>
            <person name="Stevenson D.W."/>
            <person name="Thummler F."/>
            <person name="Tillich M."/>
            <person name="Villarreal Aguilar J.C."/>
            <person name="Widiez T."/>
            <person name="Wong G.K."/>
            <person name="Wymore A."/>
            <person name="Zhang Y."/>
            <person name="Zimmer A.D."/>
            <person name="Quatrano R.S."/>
            <person name="Mayer K.F.X."/>
            <person name="Goodstein D."/>
            <person name="Casacuberta J.M."/>
            <person name="Vandepoele K."/>
            <person name="Reski R."/>
            <person name="Cuming A.C."/>
            <person name="Tuskan G.A."/>
            <person name="Maumus F."/>
            <person name="Salse J."/>
            <person name="Schmutz J."/>
            <person name="Rensing S.A."/>
        </authorList>
    </citation>
    <scope>NUCLEOTIDE SEQUENCE [LARGE SCALE GENOMIC DNA]</scope>
    <source>
        <strain evidence="2 3">cv. Gransden 2004</strain>
    </source>
</reference>
<reference evidence="1 3" key="1">
    <citation type="journal article" date="2008" name="Science">
        <title>The Physcomitrella genome reveals evolutionary insights into the conquest of land by plants.</title>
        <authorList>
            <person name="Rensing S."/>
            <person name="Lang D."/>
            <person name="Zimmer A."/>
            <person name="Terry A."/>
            <person name="Salamov A."/>
            <person name="Shapiro H."/>
            <person name="Nishiyama T."/>
            <person name="Perroud P.-F."/>
            <person name="Lindquist E."/>
            <person name="Kamisugi Y."/>
            <person name="Tanahashi T."/>
            <person name="Sakakibara K."/>
            <person name="Fujita T."/>
            <person name="Oishi K."/>
            <person name="Shin-I T."/>
            <person name="Kuroki Y."/>
            <person name="Toyoda A."/>
            <person name="Suzuki Y."/>
            <person name="Hashimoto A."/>
            <person name="Yamaguchi K."/>
            <person name="Sugano A."/>
            <person name="Kohara Y."/>
            <person name="Fujiyama A."/>
            <person name="Anterola A."/>
            <person name="Aoki S."/>
            <person name="Ashton N."/>
            <person name="Barbazuk W.B."/>
            <person name="Barker E."/>
            <person name="Bennetzen J."/>
            <person name="Bezanilla M."/>
            <person name="Blankenship R."/>
            <person name="Cho S.H."/>
            <person name="Dutcher S."/>
            <person name="Estelle M."/>
            <person name="Fawcett J.A."/>
            <person name="Gundlach H."/>
            <person name="Hanada K."/>
            <person name="Heyl A."/>
            <person name="Hicks K.A."/>
            <person name="Hugh J."/>
            <person name="Lohr M."/>
            <person name="Mayer K."/>
            <person name="Melkozernov A."/>
            <person name="Murata T."/>
            <person name="Nelson D."/>
            <person name="Pils B."/>
            <person name="Prigge M."/>
            <person name="Reiss B."/>
            <person name="Renner T."/>
            <person name="Rombauts S."/>
            <person name="Rushton P."/>
            <person name="Sanderfoot A."/>
            <person name="Schween G."/>
            <person name="Shiu S.-H."/>
            <person name="Stueber K."/>
            <person name="Theodoulou F.L."/>
            <person name="Tu H."/>
            <person name="Van de Peer Y."/>
            <person name="Verrier P.J."/>
            <person name="Waters E."/>
            <person name="Wood A."/>
            <person name="Yang L."/>
            <person name="Cove D."/>
            <person name="Cuming A."/>
            <person name="Hasebe M."/>
            <person name="Lucas S."/>
            <person name="Mishler D.B."/>
            <person name="Reski R."/>
            <person name="Grigoriev I."/>
            <person name="Quatrano R.S."/>
            <person name="Boore J.L."/>
        </authorList>
    </citation>
    <scope>NUCLEOTIDE SEQUENCE [LARGE SCALE GENOMIC DNA]</scope>
    <source>
        <strain evidence="2 3">cv. Gransden 2004</strain>
    </source>
</reference>
<sequence length="97" mass="10788">MGRSLCHNLYNLLLRVNKNSCKMMYLVKVGSSFTEDNVCYSWNGAPAVLQASILETTQLCLEIASTIKGTQLSHDLLTRGIFLLLKLTTDIGSVHRN</sequence>
<dbReference type="EnsemblPlants" id="Pp3c8_6009V3.2">
    <property type="protein sequence ID" value="PAC:32964918.CDS.1"/>
    <property type="gene ID" value="Pp3c8_6009"/>
</dbReference>
<dbReference type="InParanoid" id="A0A2K1K6B7"/>
<evidence type="ECO:0000313" key="1">
    <source>
        <dbReference type="EMBL" id="PNR49312.1"/>
    </source>
</evidence>
<dbReference type="AlphaFoldDB" id="A0A2K1K6B7"/>
<reference evidence="2" key="3">
    <citation type="submission" date="2020-12" db="UniProtKB">
        <authorList>
            <consortium name="EnsemblPlants"/>
        </authorList>
    </citation>
    <scope>IDENTIFICATION</scope>
</reference>
<gene>
    <name evidence="1" type="ORF">PHYPA_011208</name>
</gene>